<sequence>MAAVFLDADVFLIVGLTLGILIIILQIIVIIMIAFLFRNRKRNKSERKLIKDNEKQNIKFDLEPKIIDSSDDNLKINSKNKEYQNGTTESLNNSVDLRQSYGFSTLVKLFNNDYNGVNYGVQSFLSGLNLSENNSKTGGFVVENKFTTFSSNV</sequence>
<dbReference type="EMBL" id="CAJNOC010000193">
    <property type="protein sequence ID" value="CAF0725184.1"/>
    <property type="molecule type" value="Genomic_DNA"/>
</dbReference>
<accession>A0A813MT83</accession>
<feature type="transmembrane region" description="Helical" evidence="1">
    <location>
        <begin position="12"/>
        <end position="37"/>
    </location>
</feature>
<evidence type="ECO:0000313" key="2">
    <source>
        <dbReference type="EMBL" id="CAF0725184.1"/>
    </source>
</evidence>
<keyword evidence="1" id="KW-0472">Membrane</keyword>
<organism evidence="2 3">
    <name type="scientific">Brachionus calyciflorus</name>
    <dbReference type="NCBI Taxonomy" id="104777"/>
    <lineage>
        <taxon>Eukaryota</taxon>
        <taxon>Metazoa</taxon>
        <taxon>Spiralia</taxon>
        <taxon>Gnathifera</taxon>
        <taxon>Rotifera</taxon>
        <taxon>Eurotatoria</taxon>
        <taxon>Monogononta</taxon>
        <taxon>Pseudotrocha</taxon>
        <taxon>Ploima</taxon>
        <taxon>Brachionidae</taxon>
        <taxon>Brachionus</taxon>
    </lineage>
</organism>
<dbReference type="Proteomes" id="UP000663879">
    <property type="component" value="Unassembled WGS sequence"/>
</dbReference>
<keyword evidence="1" id="KW-1133">Transmembrane helix</keyword>
<gene>
    <name evidence="2" type="ORF">OXX778_LOCUS2467</name>
</gene>
<comment type="caution">
    <text evidence="2">The sequence shown here is derived from an EMBL/GenBank/DDBJ whole genome shotgun (WGS) entry which is preliminary data.</text>
</comment>
<reference evidence="2" key="1">
    <citation type="submission" date="2021-02" db="EMBL/GenBank/DDBJ databases">
        <authorList>
            <person name="Nowell W R."/>
        </authorList>
    </citation>
    <scope>NUCLEOTIDE SEQUENCE</scope>
    <source>
        <strain evidence="2">Ploen Becks lab</strain>
    </source>
</reference>
<proteinExistence type="predicted"/>
<evidence type="ECO:0000256" key="1">
    <source>
        <dbReference type="SAM" id="Phobius"/>
    </source>
</evidence>
<name>A0A813MT83_9BILA</name>
<keyword evidence="3" id="KW-1185">Reference proteome</keyword>
<protein>
    <submittedName>
        <fullName evidence="2">Uncharacterized protein</fullName>
    </submittedName>
</protein>
<evidence type="ECO:0000313" key="3">
    <source>
        <dbReference type="Proteomes" id="UP000663879"/>
    </source>
</evidence>
<dbReference type="AlphaFoldDB" id="A0A813MT83"/>
<keyword evidence="1" id="KW-0812">Transmembrane</keyword>